<dbReference type="EC" id="5.3.1.6" evidence="3"/>
<name>A0A3M6AC52_PSESS</name>
<evidence type="ECO:0000313" key="5">
    <source>
        <dbReference type="Proteomes" id="UP000272241"/>
    </source>
</evidence>
<proteinExistence type="inferred from homology"/>
<comment type="caution">
    <text evidence="4">The sequence shown here is derived from an EMBL/GenBank/DDBJ whole genome shotgun (WGS) entry which is preliminary data.</text>
</comment>
<feature type="binding site" evidence="3">
    <location>
        <position position="295"/>
    </location>
    <ligand>
        <name>substrate</name>
    </ligand>
</feature>
<dbReference type="PANTHER" id="PTHR11934:SF0">
    <property type="entry name" value="RIBOSE-5-PHOSPHATE ISOMERASE"/>
    <property type="match status" value="1"/>
</dbReference>
<dbReference type="InterPro" id="IPR004788">
    <property type="entry name" value="Ribose5P_isomerase_type_A"/>
</dbReference>
<evidence type="ECO:0000256" key="3">
    <source>
        <dbReference type="HAMAP-Rule" id="MF_00170"/>
    </source>
</evidence>
<gene>
    <name evidence="3" type="primary">rpiA</name>
    <name evidence="4" type="ORF">ALP15_04464</name>
</gene>
<comment type="pathway">
    <text evidence="3">Carbohydrate degradation; pentose phosphate pathway; D-ribose 5-phosphate from D-ribulose 5-phosphate (non-oxidative stage): step 1/1.</text>
</comment>
<organism evidence="4 5">
    <name type="scientific">Pseudomonas savastanoi</name>
    <name type="common">Pseudomonas syringae pv. savastanoi</name>
    <dbReference type="NCBI Taxonomy" id="29438"/>
    <lineage>
        <taxon>Bacteria</taxon>
        <taxon>Pseudomonadati</taxon>
        <taxon>Pseudomonadota</taxon>
        <taxon>Gammaproteobacteria</taxon>
        <taxon>Pseudomonadales</taxon>
        <taxon>Pseudomonadaceae</taxon>
        <taxon>Pseudomonas</taxon>
    </lineage>
</organism>
<dbReference type="AlphaFoldDB" id="A0A3M6AC52"/>
<evidence type="ECO:0000256" key="2">
    <source>
        <dbReference type="ARBA" id="ARBA00023235"/>
    </source>
</evidence>
<evidence type="ECO:0000256" key="1">
    <source>
        <dbReference type="ARBA" id="ARBA00001713"/>
    </source>
</evidence>
<dbReference type="InterPro" id="IPR037171">
    <property type="entry name" value="NagB/RpiA_transferase-like"/>
</dbReference>
<keyword evidence="2 3" id="KW-0413">Isomerase</keyword>
<dbReference type="Pfam" id="PF06026">
    <property type="entry name" value="Rib_5-P_isom_A"/>
    <property type="match status" value="1"/>
</dbReference>
<reference evidence="4 5" key="1">
    <citation type="submission" date="2018-08" db="EMBL/GenBank/DDBJ databases">
        <title>Recombination of ecologically and evolutionarily significant loci maintains genetic cohesion in the Pseudomonas syringae species complex.</title>
        <authorList>
            <person name="Dillon M."/>
            <person name="Thakur S."/>
            <person name="Almeida R.N.D."/>
            <person name="Weir B.S."/>
            <person name="Guttman D.S."/>
        </authorList>
    </citation>
    <scope>NUCLEOTIDE SEQUENCE [LARGE SCALE GENOMIC DNA]</scope>
    <source>
        <strain evidence="4 5">ICMP 11895</strain>
    </source>
</reference>
<comment type="catalytic activity">
    <reaction evidence="1 3">
        <text>aldehydo-D-ribose 5-phosphate = D-ribulose 5-phosphate</text>
        <dbReference type="Rhea" id="RHEA:14657"/>
        <dbReference type="ChEBI" id="CHEBI:58121"/>
        <dbReference type="ChEBI" id="CHEBI:58273"/>
        <dbReference type="EC" id="5.3.1.6"/>
    </reaction>
</comment>
<dbReference type="UniPathway" id="UPA00115">
    <property type="reaction ID" value="UER00412"/>
</dbReference>
<dbReference type="GO" id="GO:0006014">
    <property type="term" value="P:D-ribose metabolic process"/>
    <property type="evidence" value="ECO:0007669"/>
    <property type="project" value="TreeGrafter"/>
</dbReference>
<dbReference type="EMBL" id="RBUO01000236">
    <property type="protein sequence ID" value="RMV16913.1"/>
    <property type="molecule type" value="Genomic_DNA"/>
</dbReference>
<dbReference type="SUPFAM" id="SSF100950">
    <property type="entry name" value="NagB/RpiA/CoA transferase-like"/>
    <property type="match status" value="1"/>
</dbReference>
<dbReference type="Gene3D" id="3.40.50.1360">
    <property type="match status" value="1"/>
</dbReference>
<dbReference type="GO" id="GO:0004751">
    <property type="term" value="F:ribose-5-phosphate isomerase activity"/>
    <property type="evidence" value="ECO:0007669"/>
    <property type="project" value="UniProtKB-UniRule"/>
</dbReference>
<dbReference type="GO" id="GO:0009052">
    <property type="term" value="P:pentose-phosphate shunt, non-oxidative branch"/>
    <property type="evidence" value="ECO:0007669"/>
    <property type="project" value="UniProtKB-UniRule"/>
</dbReference>
<dbReference type="GO" id="GO:0005829">
    <property type="term" value="C:cytosol"/>
    <property type="evidence" value="ECO:0007669"/>
    <property type="project" value="TreeGrafter"/>
</dbReference>
<accession>A0A3M6AC52</accession>
<dbReference type="CDD" id="cd01398">
    <property type="entry name" value="RPI_A"/>
    <property type="match status" value="1"/>
</dbReference>
<protein>
    <recommendedName>
        <fullName evidence="3">Ribose-5-phosphate isomerase A</fullName>
        <ecNumber evidence="3">5.3.1.6</ecNumber>
    </recommendedName>
    <alternativeName>
        <fullName evidence="3">Phosphoriboisomerase A</fullName>
        <shortName evidence="3">PRI</shortName>
    </alternativeName>
</protein>
<sequence length="394" mass="42091">MAPRERTPSTLISGVVRGMTIVARMPSSRAASARPCAWLPAEAVTTPRAASSAVNCASLLYAPRILKENTGCRSSRLSNTRFPSRSDSWRAPCSGVSTATSYTREVRIFLTYCSSIGVASLTKRARSGSLLCAPKDDHTNDRALRRSRRYNAGLFYIPPLFTYIRHRGARMTQDQLKQAVAQAAVDFILPKLDDKSIVGVGTGSTANCFIDALAKHKAAFDGAVASSEATAARLKGHGIPVYELNTVSDLEFYVDGADESDEHLNLIKGGGAALTREKIVAAVAKTFICIADGSKLVPVLGAFPLPVEVIPMARSHVARQLVKLGGDPVYREGVLTDNGNIIIDVHNMSITNPVELEAQINAIVGVVTNGLFAARPADLLLLGTTEGVKTLTRS</sequence>
<dbReference type="Gene3D" id="3.30.70.260">
    <property type="match status" value="1"/>
</dbReference>
<dbReference type="Proteomes" id="UP000272241">
    <property type="component" value="Unassembled WGS sequence"/>
</dbReference>
<dbReference type="HAMAP" id="MF_00170">
    <property type="entry name" value="Rib_5P_isom_A"/>
    <property type="match status" value="1"/>
</dbReference>
<dbReference type="FunFam" id="3.30.70.260:FF:000004">
    <property type="entry name" value="Ribose-5-phosphate isomerase A"/>
    <property type="match status" value="1"/>
</dbReference>
<dbReference type="FunFam" id="3.40.50.1360:FF:000001">
    <property type="entry name" value="Ribose-5-phosphate isomerase A"/>
    <property type="match status" value="1"/>
</dbReference>
<feature type="binding site" evidence="3">
    <location>
        <begin position="255"/>
        <end position="258"/>
    </location>
    <ligand>
        <name>substrate</name>
    </ligand>
</feature>
<dbReference type="SUPFAM" id="SSF75445">
    <property type="entry name" value="D-ribose-5-phosphate isomerase (RpiA), lid domain"/>
    <property type="match status" value="1"/>
</dbReference>
<dbReference type="InterPro" id="IPR020672">
    <property type="entry name" value="Ribose5P_isomerase_typA_subgr"/>
</dbReference>
<comment type="similarity">
    <text evidence="3">Belongs to the ribose 5-phosphate isomerase family.</text>
</comment>
<comment type="subunit">
    <text evidence="3">Homodimer.</text>
</comment>
<feature type="binding site" evidence="3">
    <location>
        <begin position="202"/>
        <end position="205"/>
    </location>
    <ligand>
        <name>substrate</name>
    </ligand>
</feature>
<dbReference type="PANTHER" id="PTHR11934">
    <property type="entry name" value="RIBOSE-5-PHOSPHATE ISOMERASE"/>
    <property type="match status" value="1"/>
</dbReference>
<comment type="function">
    <text evidence="3">Catalyzes the reversible conversion of ribose-5-phosphate to ribulose 5-phosphate.</text>
</comment>
<dbReference type="NCBIfam" id="NF001924">
    <property type="entry name" value="PRK00702.1"/>
    <property type="match status" value="1"/>
</dbReference>
<dbReference type="NCBIfam" id="TIGR00021">
    <property type="entry name" value="rpiA"/>
    <property type="match status" value="1"/>
</dbReference>
<evidence type="ECO:0000313" key="4">
    <source>
        <dbReference type="EMBL" id="RMV16913.1"/>
    </source>
</evidence>
<feature type="binding site" evidence="3">
    <location>
        <begin position="268"/>
        <end position="271"/>
    </location>
    <ligand>
        <name>substrate</name>
    </ligand>
</feature>
<feature type="active site" description="Proton acceptor" evidence="3">
    <location>
        <position position="277"/>
    </location>
</feature>